<dbReference type="PANTHER" id="PTHR23402:SF1">
    <property type="entry name" value="PYROGLUTAMYL-PEPTIDASE I"/>
    <property type="match status" value="1"/>
</dbReference>
<accession>A0AAD5TKY8</accession>
<dbReference type="Pfam" id="PF01470">
    <property type="entry name" value="Peptidase_C15"/>
    <property type="match status" value="1"/>
</dbReference>
<proteinExistence type="inferred from homology"/>
<dbReference type="PANTHER" id="PTHR23402">
    <property type="entry name" value="PROTEASE FAMILY C15 PYROGLUTAMYL-PEPTIDASE I-RELATED"/>
    <property type="match status" value="1"/>
</dbReference>
<evidence type="ECO:0000313" key="6">
    <source>
        <dbReference type="EMBL" id="KAJ3179579.1"/>
    </source>
</evidence>
<keyword evidence="2" id="KW-0963">Cytoplasm</keyword>
<dbReference type="InterPro" id="IPR036440">
    <property type="entry name" value="Peptidase_C15-like_sf"/>
</dbReference>
<keyword evidence="3" id="KW-0645">Protease</keyword>
<keyword evidence="5" id="KW-0788">Thiol protease</keyword>
<organism evidence="6 7">
    <name type="scientific">Geranomyces variabilis</name>
    <dbReference type="NCBI Taxonomy" id="109894"/>
    <lineage>
        <taxon>Eukaryota</taxon>
        <taxon>Fungi</taxon>
        <taxon>Fungi incertae sedis</taxon>
        <taxon>Chytridiomycota</taxon>
        <taxon>Chytridiomycota incertae sedis</taxon>
        <taxon>Chytridiomycetes</taxon>
        <taxon>Spizellomycetales</taxon>
        <taxon>Powellomycetaceae</taxon>
        <taxon>Geranomyces</taxon>
    </lineage>
</organism>
<dbReference type="GO" id="GO:0006508">
    <property type="term" value="P:proteolysis"/>
    <property type="evidence" value="ECO:0007669"/>
    <property type="project" value="UniProtKB-KW"/>
</dbReference>
<evidence type="ECO:0008006" key="8">
    <source>
        <dbReference type="Google" id="ProtNLM"/>
    </source>
</evidence>
<reference evidence="6" key="1">
    <citation type="submission" date="2020-05" db="EMBL/GenBank/DDBJ databases">
        <title>Phylogenomic resolution of chytrid fungi.</title>
        <authorList>
            <person name="Stajich J.E."/>
            <person name="Amses K."/>
            <person name="Simmons R."/>
            <person name="Seto K."/>
            <person name="Myers J."/>
            <person name="Bonds A."/>
            <person name="Quandt C.A."/>
            <person name="Barry K."/>
            <person name="Liu P."/>
            <person name="Grigoriev I."/>
            <person name="Longcore J.E."/>
            <person name="James T.Y."/>
        </authorList>
    </citation>
    <scope>NUCLEOTIDE SEQUENCE</scope>
    <source>
        <strain evidence="6">JEL0379</strain>
    </source>
</reference>
<evidence type="ECO:0000256" key="2">
    <source>
        <dbReference type="ARBA" id="ARBA00022490"/>
    </source>
</evidence>
<evidence type="ECO:0000256" key="5">
    <source>
        <dbReference type="ARBA" id="ARBA00022807"/>
    </source>
</evidence>
<protein>
    <recommendedName>
        <fullName evidence="8">Pyroglutamyl-peptidase I</fullName>
    </recommendedName>
</protein>
<sequence>MAPVLPTLHVLLTGFEPFGGRPTNASWTAVSQIPLKIVTPAATLVIEKVLLPVEYAPVQSIIPALHARIRPHIVLHCGLGRPQVCCLESRAASSGYVKKDNAGKVPEEQPDDEEEEAKTYIVYPEMLCGIHAAVDDKSHPNPVAISDDAGRFLCEYTLMQSLRLNTTPITLFLHIPETSIEASVSLIERTLDAAAIACMAYDVVVVNL</sequence>
<comment type="caution">
    <text evidence="6">The sequence shown here is derived from an EMBL/GenBank/DDBJ whole genome shotgun (WGS) entry which is preliminary data.</text>
</comment>
<dbReference type="Proteomes" id="UP001212152">
    <property type="component" value="Unassembled WGS sequence"/>
</dbReference>
<dbReference type="InterPro" id="IPR000816">
    <property type="entry name" value="Peptidase_C15"/>
</dbReference>
<keyword evidence="7" id="KW-1185">Reference proteome</keyword>
<comment type="similarity">
    <text evidence="1">Belongs to the peptidase C15 family.</text>
</comment>
<dbReference type="Gene3D" id="3.40.630.20">
    <property type="entry name" value="Peptidase C15, pyroglutamyl peptidase I-like"/>
    <property type="match status" value="1"/>
</dbReference>
<dbReference type="EMBL" id="JADGJQ010000020">
    <property type="protein sequence ID" value="KAJ3179579.1"/>
    <property type="molecule type" value="Genomic_DNA"/>
</dbReference>
<dbReference type="GO" id="GO:0016920">
    <property type="term" value="F:pyroglutamyl-peptidase activity"/>
    <property type="evidence" value="ECO:0007669"/>
    <property type="project" value="InterPro"/>
</dbReference>
<dbReference type="SUPFAM" id="SSF53182">
    <property type="entry name" value="Pyrrolidone carboxyl peptidase (pyroglutamate aminopeptidase)"/>
    <property type="match status" value="1"/>
</dbReference>
<keyword evidence="4" id="KW-0378">Hydrolase</keyword>
<evidence type="ECO:0000256" key="4">
    <source>
        <dbReference type="ARBA" id="ARBA00022801"/>
    </source>
</evidence>
<gene>
    <name evidence="6" type="ORF">HDU87_002785</name>
</gene>
<evidence type="ECO:0000313" key="7">
    <source>
        <dbReference type="Proteomes" id="UP001212152"/>
    </source>
</evidence>
<dbReference type="GO" id="GO:0005829">
    <property type="term" value="C:cytosol"/>
    <property type="evidence" value="ECO:0007669"/>
    <property type="project" value="InterPro"/>
</dbReference>
<dbReference type="PRINTS" id="PR00706">
    <property type="entry name" value="PYROGLUPTASE"/>
</dbReference>
<evidence type="ECO:0000256" key="3">
    <source>
        <dbReference type="ARBA" id="ARBA00022670"/>
    </source>
</evidence>
<evidence type="ECO:0000256" key="1">
    <source>
        <dbReference type="ARBA" id="ARBA00006641"/>
    </source>
</evidence>
<name>A0AAD5TKY8_9FUNG</name>
<dbReference type="InterPro" id="IPR016125">
    <property type="entry name" value="Peptidase_C15-like"/>
</dbReference>
<dbReference type="AlphaFoldDB" id="A0AAD5TKY8"/>